<name>A0A411PN81_9GAMM</name>
<keyword evidence="4" id="KW-1185">Reference proteome</keyword>
<accession>A0A411PN81</accession>
<feature type="domain" description="Methyltransferase type 11" evidence="2">
    <location>
        <begin position="77"/>
        <end position="146"/>
    </location>
</feature>
<gene>
    <name evidence="3" type="ORF">EXU30_20055</name>
</gene>
<dbReference type="Gene3D" id="3.40.50.150">
    <property type="entry name" value="Vaccinia Virus protein VP39"/>
    <property type="match status" value="1"/>
</dbReference>
<protein>
    <submittedName>
        <fullName evidence="3">Class I SAM-dependent methyltransferase</fullName>
    </submittedName>
</protein>
<keyword evidence="3" id="KW-0808">Transferase</keyword>
<proteinExistence type="predicted"/>
<dbReference type="GO" id="GO:0032259">
    <property type="term" value="P:methylation"/>
    <property type="evidence" value="ECO:0007669"/>
    <property type="project" value="UniProtKB-KW"/>
</dbReference>
<dbReference type="OrthoDB" id="6191410at2"/>
<dbReference type="KEGG" id="smai:EXU30_20055"/>
<feature type="region of interest" description="Disordered" evidence="1">
    <location>
        <begin position="241"/>
        <end position="263"/>
    </location>
</feature>
<evidence type="ECO:0000256" key="1">
    <source>
        <dbReference type="SAM" id="MobiDB-lite"/>
    </source>
</evidence>
<dbReference type="GO" id="GO:0008757">
    <property type="term" value="F:S-adenosylmethionine-dependent methyltransferase activity"/>
    <property type="evidence" value="ECO:0007669"/>
    <property type="project" value="InterPro"/>
</dbReference>
<organism evidence="3 4">
    <name type="scientific">Shewanella maritima</name>
    <dbReference type="NCBI Taxonomy" id="2520507"/>
    <lineage>
        <taxon>Bacteria</taxon>
        <taxon>Pseudomonadati</taxon>
        <taxon>Pseudomonadota</taxon>
        <taxon>Gammaproteobacteria</taxon>
        <taxon>Alteromonadales</taxon>
        <taxon>Shewanellaceae</taxon>
        <taxon>Shewanella</taxon>
    </lineage>
</organism>
<sequence>MLKPDSWHALPHGEQIQQQVEQHLQPWWPRVFGYHLLKLGHLSSQISSLHCSVSRHYNVFEADLAELGAEQSAKQKVTKKAEQHCELDIQQSDIQANIVADIHHLPIQNKSTDAILSAFNLEFESDPYQLLREMDRVLVSGGYLFIVGFNPISPLFAGKLLPKYQTQLPWCGHLFMPSRIKDWLGLLGFQVQSDERFMFDSLLTTNSTLKALQDKLQSWLPNTGSVYLIVARKIETPLTRVKSKREQRAGNWSPAPSAGRSAK</sequence>
<dbReference type="InterPro" id="IPR013216">
    <property type="entry name" value="Methyltransf_11"/>
</dbReference>
<dbReference type="InterPro" id="IPR029063">
    <property type="entry name" value="SAM-dependent_MTases_sf"/>
</dbReference>
<evidence type="ECO:0000313" key="3">
    <source>
        <dbReference type="EMBL" id="QBF84993.1"/>
    </source>
</evidence>
<dbReference type="SUPFAM" id="SSF53335">
    <property type="entry name" value="S-adenosyl-L-methionine-dependent methyltransferases"/>
    <property type="match status" value="1"/>
</dbReference>
<evidence type="ECO:0000313" key="4">
    <source>
        <dbReference type="Proteomes" id="UP000291106"/>
    </source>
</evidence>
<dbReference type="AlphaFoldDB" id="A0A411PN81"/>
<dbReference type="Proteomes" id="UP000291106">
    <property type="component" value="Chromosome"/>
</dbReference>
<dbReference type="Pfam" id="PF08241">
    <property type="entry name" value="Methyltransf_11"/>
    <property type="match status" value="1"/>
</dbReference>
<dbReference type="EMBL" id="CP036200">
    <property type="protein sequence ID" value="QBF84993.1"/>
    <property type="molecule type" value="Genomic_DNA"/>
</dbReference>
<evidence type="ECO:0000259" key="2">
    <source>
        <dbReference type="Pfam" id="PF08241"/>
    </source>
</evidence>
<keyword evidence="3" id="KW-0489">Methyltransferase</keyword>
<reference evidence="3 4" key="1">
    <citation type="submission" date="2019-02" db="EMBL/GenBank/DDBJ databases">
        <title>Shewanella sp. D4-2 isolated from Dokdo Island.</title>
        <authorList>
            <person name="Baek K."/>
        </authorList>
    </citation>
    <scope>NUCLEOTIDE SEQUENCE [LARGE SCALE GENOMIC DNA]</scope>
    <source>
        <strain evidence="3 4">D4-2</strain>
    </source>
</reference>